<dbReference type="RefSeq" id="WP_101770427.1">
    <property type="nucleotide sequence ID" value="NZ_BPPU01000008.1"/>
</dbReference>
<comment type="caution">
    <text evidence="1">The sequence shown here is derived from an EMBL/GenBank/DDBJ whole genome shotgun (WGS) entry which is preliminary data.</text>
</comment>
<sequence>MSRSKAKKTTNSSTTNKTKMVTLRVPNEIAILLPEKNKTEWILEAIKDKLLVQTQHSVKQVTKEKTATVGIKYAEIVTPNGRFKTQAEAAKAYGCAKRTFSDWLRNKSKPDFYGITLQGDVVGK</sequence>
<gene>
    <name evidence="1" type="ORF">CIK00_20735</name>
</gene>
<evidence type="ECO:0000313" key="1">
    <source>
        <dbReference type="EMBL" id="PLC56008.1"/>
    </source>
</evidence>
<protein>
    <submittedName>
        <fullName evidence="1">Uncharacterized protein</fullName>
    </submittedName>
</protein>
<dbReference type="EMBL" id="NPIB01000047">
    <property type="protein sequence ID" value="PLC56008.1"/>
    <property type="molecule type" value="Genomic_DNA"/>
</dbReference>
<accession>A0A2N4ULW9</accession>
<organism evidence="1 2">
    <name type="scientific">Photobacterium carnosum</name>
    <dbReference type="NCBI Taxonomy" id="2023717"/>
    <lineage>
        <taxon>Bacteria</taxon>
        <taxon>Pseudomonadati</taxon>
        <taxon>Pseudomonadota</taxon>
        <taxon>Gammaproteobacteria</taxon>
        <taxon>Vibrionales</taxon>
        <taxon>Vibrionaceae</taxon>
        <taxon>Photobacterium</taxon>
    </lineage>
</organism>
<name>A0A2N4ULW9_9GAMM</name>
<proteinExistence type="predicted"/>
<dbReference type="Proteomes" id="UP000234420">
    <property type="component" value="Unassembled WGS sequence"/>
</dbReference>
<keyword evidence="2" id="KW-1185">Reference proteome</keyword>
<reference evidence="1 2" key="1">
    <citation type="journal article" date="2018" name="Syst. Appl. Microbiol.">
        <title>Photobacterium carnosum sp. nov., isolated from spoiled modified atmosphere packaged poultry meat.</title>
        <authorList>
            <person name="Hilgarth M."/>
            <person name="Fuertes S."/>
            <person name="Ehrmann M."/>
            <person name="Vogel R.F."/>
        </authorList>
    </citation>
    <scope>NUCLEOTIDE SEQUENCE [LARGE SCALE GENOMIC DNA]</scope>
    <source>
        <strain evidence="1 2">TMW 2.2021</strain>
    </source>
</reference>
<evidence type="ECO:0000313" key="2">
    <source>
        <dbReference type="Proteomes" id="UP000234420"/>
    </source>
</evidence>
<dbReference type="AlphaFoldDB" id="A0A2N4ULW9"/>